<sequence length="776" mass="88553">MSTFDSTKIPLREVIDDIKKGNFQLPDFQRGWVWDDEHVRSLLVSIARSFPVGAIMTLATGGDIRFQVRPVENVKIDSEKEPDTLILDGQQRLTSLTQVLGLEGPVNTFDNKKSKIERYYYVDIKKILEGADYDEAFYSVGKEKKVTSNFGRNVELDISTIDKEVSELQFPCNQILDYDDWQDRCYELGKFKEFKAFKKAVLEPFRDYQIPVIALNKTTTKEAVCLVFEKVNTGGVSLTAFELITASFAADGYNLREDWYGNGDSSIGRLARLKEEKILGGVQTTDFLQAVTLLHTYDLNQKARELGKADNQLPGISCKRKAMLNLQLADYQKWAEKLESGFKLVAKFLQKECFFSSKDIPYRTQLVPLAAIMTHLGERWLQPKVYDRLSQWFWCGVMGELYGSAVENRFANDIEDFLIWVNDETKAPRTVFDASFHPSRLETLRTRNSAAYKGLNILTLRNGAKDFYWKAGVQELDLMEARLEIHHLFPKKWCAAKGVSKKITDSVINKTPISFKANRKIGGDAPSGYLQKIQKDEQVGLTDIEMDQILDSHLIDPGAFRTNNFTQFLNLRSIELVNLIYRAMGKEEKTPTDFALFGYDSKEQSQKSVLDKLASEESEVLEFKSTLRWDVKQDVKNTKLEDIIIKTIAAFNNRYGGTLMIGVDDDKNVLGLDLDYQTFKEADRNTDHYEIHIRNLVNDRFGTDFATSQMTISFPNIEGVEFCQIDVKRGKVPKYLEVANKHGVKSSTFYVRSGNSSQALSVEEVANYVKERFPNL</sequence>
<evidence type="ECO:0008006" key="5">
    <source>
        <dbReference type="Google" id="ProtNLM"/>
    </source>
</evidence>
<dbReference type="RefSeq" id="WP_109836797.1">
    <property type="nucleotide sequence ID" value="NZ_QGKM01000013.1"/>
</dbReference>
<dbReference type="PANTHER" id="PTHR37292:SF2">
    <property type="entry name" value="DUF262 DOMAIN-CONTAINING PROTEIN"/>
    <property type="match status" value="1"/>
</dbReference>
<dbReference type="OrthoDB" id="7802453at2"/>
<dbReference type="EMBL" id="QGKM01000013">
    <property type="protein sequence ID" value="PWQ99035.1"/>
    <property type="molecule type" value="Genomic_DNA"/>
</dbReference>
<feature type="domain" description="Schlafen AlbA-2" evidence="2">
    <location>
        <begin position="617"/>
        <end position="760"/>
    </location>
</feature>
<evidence type="ECO:0000259" key="2">
    <source>
        <dbReference type="Pfam" id="PF04326"/>
    </source>
</evidence>
<protein>
    <recommendedName>
        <fullName evidence="5">DUF262 domain-containing protein</fullName>
    </recommendedName>
</protein>
<comment type="caution">
    <text evidence="3">The sequence shown here is derived from an EMBL/GenBank/DDBJ whole genome shotgun (WGS) entry which is preliminary data.</text>
</comment>
<evidence type="ECO:0000313" key="4">
    <source>
        <dbReference type="Proteomes" id="UP000245539"/>
    </source>
</evidence>
<name>A0A317CKB1_9GAMM</name>
<feature type="domain" description="GmrSD restriction endonucleases N-terminal" evidence="1">
    <location>
        <begin position="12"/>
        <end position="248"/>
    </location>
</feature>
<dbReference type="PANTHER" id="PTHR37292">
    <property type="entry name" value="VNG6097C"/>
    <property type="match status" value="1"/>
</dbReference>
<dbReference type="InterPro" id="IPR007421">
    <property type="entry name" value="Schlafen_AlbA_2_dom"/>
</dbReference>
<accession>A0A317CKB1</accession>
<dbReference type="Gene3D" id="3.30.950.30">
    <property type="entry name" value="Schlafen, AAA domain"/>
    <property type="match status" value="1"/>
</dbReference>
<dbReference type="AlphaFoldDB" id="A0A317CKB1"/>
<dbReference type="InterPro" id="IPR038461">
    <property type="entry name" value="Schlafen_AlbA_2_dom_sf"/>
</dbReference>
<gene>
    <name evidence="3" type="ORF">DKW60_06200</name>
</gene>
<dbReference type="InterPro" id="IPR004919">
    <property type="entry name" value="GmrSD_N"/>
</dbReference>
<evidence type="ECO:0000259" key="1">
    <source>
        <dbReference type="Pfam" id="PF03235"/>
    </source>
</evidence>
<dbReference type="Pfam" id="PF03235">
    <property type="entry name" value="GmrSD_N"/>
    <property type="match status" value="1"/>
</dbReference>
<dbReference type="Pfam" id="PF04326">
    <property type="entry name" value="SLFN_AlbA_2"/>
    <property type="match status" value="1"/>
</dbReference>
<reference evidence="3 4" key="1">
    <citation type="submission" date="2018-05" db="EMBL/GenBank/DDBJ databases">
        <title>Leucothrix arctica sp. nov., isolated from Arctic seawater.</title>
        <authorList>
            <person name="Choi A."/>
            <person name="Baek K."/>
        </authorList>
    </citation>
    <scope>NUCLEOTIDE SEQUENCE [LARGE SCALE GENOMIC DNA]</scope>
    <source>
        <strain evidence="3 4">JCM 18388</strain>
    </source>
</reference>
<dbReference type="Proteomes" id="UP000245539">
    <property type="component" value="Unassembled WGS sequence"/>
</dbReference>
<evidence type="ECO:0000313" key="3">
    <source>
        <dbReference type="EMBL" id="PWQ99035.1"/>
    </source>
</evidence>
<keyword evidence="4" id="KW-1185">Reference proteome</keyword>
<organism evidence="3 4">
    <name type="scientific">Leucothrix pacifica</name>
    <dbReference type="NCBI Taxonomy" id="1247513"/>
    <lineage>
        <taxon>Bacteria</taxon>
        <taxon>Pseudomonadati</taxon>
        <taxon>Pseudomonadota</taxon>
        <taxon>Gammaproteobacteria</taxon>
        <taxon>Thiotrichales</taxon>
        <taxon>Thiotrichaceae</taxon>
        <taxon>Leucothrix</taxon>
    </lineage>
</organism>
<proteinExistence type="predicted"/>